<dbReference type="GO" id="GO:0009423">
    <property type="term" value="P:chorismate biosynthetic process"/>
    <property type="evidence" value="ECO:0007669"/>
    <property type="project" value="UniProtKB-UniRule"/>
</dbReference>
<comment type="subcellular location">
    <subcellularLocation>
        <location evidence="7">Cytoplasm</location>
    </subcellularLocation>
</comment>
<dbReference type="InterPro" id="IPR000623">
    <property type="entry name" value="Shikimate_kinase/TSH1"/>
</dbReference>
<evidence type="ECO:0000256" key="3">
    <source>
        <dbReference type="ARBA" id="ARBA00022741"/>
    </source>
</evidence>
<evidence type="ECO:0000256" key="5">
    <source>
        <dbReference type="ARBA" id="ARBA00022840"/>
    </source>
</evidence>
<dbReference type="GO" id="GO:0009073">
    <property type="term" value="P:aromatic amino acid family biosynthetic process"/>
    <property type="evidence" value="ECO:0007669"/>
    <property type="project" value="UniProtKB-KW"/>
</dbReference>
<keyword evidence="4 7" id="KW-0418">Kinase</keyword>
<evidence type="ECO:0000256" key="4">
    <source>
        <dbReference type="ARBA" id="ARBA00022777"/>
    </source>
</evidence>
<feature type="binding site" evidence="7">
    <location>
        <begin position="11"/>
        <end position="16"/>
    </location>
    <ligand>
        <name>ATP</name>
        <dbReference type="ChEBI" id="CHEBI:30616"/>
    </ligand>
</feature>
<evidence type="ECO:0000313" key="8">
    <source>
        <dbReference type="EMBL" id="MCK6257678.1"/>
    </source>
</evidence>
<comment type="caution">
    <text evidence="7">Lacks conserved residue(s) required for the propagation of feature annotation.</text>
</comment>
<accession>A0A9X1XDV0</accession>
<evidence type="ECO:0000256" key="7">
    <source>
        <dbReference type="HAMAP-Rule" id="MF_00109"/>
    </source>
</evidence>
<dbReference type="InterPro" id="IPR031322">
    <property type="entry name" value="Shikimate/glucono_kinase"/>
</dbReference>
<dbReference type="Pfam" id="PF01202">
    <property type="entry name" value="SKI"/>
    <property type="match status" value="1"/>
</dbReference>
<dbReference type="SUPFAM" id="SSF52540">
    <property type="entry name" value="P-loop containing nucleoside triphosphate hydrolases"/>
    <property type="match status" value="1"/>
</dbReference>
<dbReference type="Gene3D" id="3.40.50.300">
    <property type="entry name" value="P-loop containing nucleotide triphosphate hydrolases"/>
    <property type="match status" value="1"/>
</dbReference>
<comment type="function">
    <text evidence="7">Catalyzes the specific phosphorylation of the 3-hydroxyl group of shikimic acid using ATP as a cosubstrate.</text>
</comment>
<evidence type="ECO:0000256" key="1">
    <source>
        <dbReference type="ARBA" id="ARBA00022605"/>
    </source>
</evidence>
<feature type="binding site" evidence="7">
    <location>
        <position position="116"/>
    </location>
    <ligand>
        <name>ATP</name>
        <dbReference type="ChEBI" id="CHEBI:30616"/>
    </ligand>
</feature>
<keyword evidence="6 7" id="KW-0057">Aromatic amino acid biosynthesis</keyword>
<dbReference type="GO" id="GO:0008652">
    <property type="term" value="P:amino acid biosynthetic process"/>
    <property type="evidence" value="ECO:0007669"/>
    <property type="project" value="UniProtKB-KW"/>
</dbReference>
<organism evidence="8 9">
    <name type="scientific">Fictibacillus marinisediminis</name>
    <dbReference type="NCBI Taxonomy" id="2878389"/>
    <lineage>
        <taxon>Bacteria</taxon>
        <taxon>Bacillati</taxon>
        <taxon>Bacillota</taxon>
        <taxon>Bacilli</taxon>
        <taxon>Bacillales</taxon>
        <taxon>Fictibacillaceae</taxon>
        <taxon>Fictibacillus</taxon>
    </lineage>
</organism>
<feature type="binding site" evidence="7">
    <location>
        <position position="134"/>
    </location>
    <ligand>
        <name>substrate</name>
    </ligand>
</feature>
<dbReference type="PANTHER" id="PTHR21087:SF16">
    <property type="entry name" value="SHIKIMATE KINASE 1, CHLOROPLASTIC"/>
    <property type="match status" value="1"/>
</dbReference>
<keyword evidence="7" id="KW-0963">Cytoplasm</keyword>
<dbReference type="PRINTS" id="PR01100">
    <property type="entry name" value="SHIKIMTKNASE"/>
</dbReference>
<keyword evidence="5 7" id="KW-0067">ATP-binding</keyword>
<dbReference type="AlphaFoldDB" id="A0A9X1XDV0"/>
<feature type="binding site" evidence="7">
    <location>
        <position position="33"/>
    </location>
    <ligand>
        <name>substrate</name>
    </ligand>
</feature>
<keyword evidence="7" id="KW-0479">Metal-binding</keyword>
<protein>
    <recommendedName>
        <fullName evidence="7">Shikimate kinase</fullName>
        <shortName evidence="7">SK</shortName>
        <ecNumber evidence="7">2.7.1.71</ecNumber>
    </recommendedName>
</protein>
<gene>
    <name evidence="7" type="primary">aroK</name>
    <name evidence="8" type="ORF">LCY76_13870</name>
</gene>
<proteinExistence type="inferred from homology"/>
<dbReference type="EC" id="2.7.1.71" evidence="7"/>
<name>A0A9X1XDV0_9BACL</name>
<feature type="binding site" evidence="7">
    <location>
        <position position="15"/>
    </location>
    <ligand>
        <name>Mg(2+)</name>
        <dbReference type="ChEBI" id="CHEBI:18420"/>
    </ligand>
</feature>
<dbReference type="HAMAP" id="MF_00109">
    <property type="entry name" value="Shikimate_kinase"/>
    <property type="match status" value="1"/>
</dbReference>
<reference evidence="8" key="1">
    <citation type="submission" date="2021-09" db="EMBL/GenBank/DDBJ databases">
        <title>Genome analysis of Fictibacillus sp. KIGAM418 isolated from marine sediment.</title>
        <authorList>
            <person name="Seo M.-J."/>
            <person name="Cho E.-S."/>
            <person name="Hwang C.Y."/>
        </authorList>
    </citation>
    <scope>NUCLEOTIDE SEQUENCE</scope>
    <source>
        <strain evidence="8">KIGAM418</strain>
    </source>
</reference>
<comment type="pathway">
    <text evidence="7">Metabolic intermediate biosynthesis; chorismate biosynthesis; chorismate from D-erythrose 4-phosphate and phosphoenolpyruvate: step 5/7.</text>
</comment>
<dbReference type="EMBL" id="JAIWJX010000002">
    <property type="protein sequence ID" value="MCK6257678.1"/>
    <property type="molecule type" value="Genomic_DNA"/>
</dbReference>
<comment type="catalytic activity">
    <reaction evidence="7">
        <text>shikimate + ATP = 3-phosphoshikimate + ADP + H(+)</text>
        <dbReference type="Rhea" id="RHEA:13121"/>
        <dbReference type="ChEBI" id="CHEBI:15378"/>
        <dbReference type="ChEBI" id="CHEBI:30616"/>
        <dbReference type="ChEBI" id="CHEBI:36208"/>
        <dbReference type="ChEBI" id="CHEBI:145989"/>
        <dbReference type="ChEBI" id="CHEBI:456216"/>
        <dbReference type="EC" id="2.7.1.71"/>
    </reaction>
</comment>
<sequence>MKPIFLTGFMGSGKTTIGSLLGKRLDWPVVDTDHYIEEKYDQKVAEIFALHGEEVFRGYEASILPELPQQDAIITTGGGMAVSAENRKYMLENGFVIFLSCPLDTIFERLKEDRSRPLFNHEKKIEMEKLYDRRLPLYRDCHWVLETGGYEPEETVEEIAARLARSDFGQTGDKQ</sequence>
<dbReference type="RefSeq" id="WP_248253117.1">
    <property type="nucleotide sequence ID" value="NZ_JAIWJX010000002.1"/>
</dbReference>
<keyword evidence="2 7" id="KW-0808">Transferase</keyword>
<feature type="binding site" evidence="7">
    <location>
        <position position="57"/>
    </location>
    <ligand>
        <name>substrate</name>
    </ligand>
</feature>
<dbReference type="InterPro" id="IPR027417">
    <property type="entry name" value="P-loop_NTPase"/>
</dbReference>
<dbReference type="Proteomes" id="UP001139011">
    <property type="component" value="Unassembled WGS sequence"/>
</dbReference>
<comment type="cofactor">
    <cofactor evidence="7">
        <name>Mg(2+)</name>
        <dbReference type="ChEBI" id="CHEBI:18420"/>
    </cofactor>
    <text evidence="7">Binds 1 Mg(2+) ion per subunit.</text>
</comment>
<dbReference type="GO" id="GO:0004765">
    <property type="term" value="F:shikimate kinase activity"/>
    <property type="evidence" value="ECO:0007669"/>
    <property type="project" value="UniProtKB-UniRule"/>
</dbReference>
<comment type="caution">
    <text evidence="8">The sequence shown here is derived from an EMBL/GenBank/DDBJ whole genome shotgun (WGS) entry which is preliminary data.</text>
</comment>
<dbReference type="CDD" id="cd00464">
    <property type="entry name" value="SK"/>
    <property type="match status" value="1"/>
</dbReference>
<keyword evidence="1 7" id="KW-0028">Amino-acid biosynthesis</keyword>
<dbReference type="GO" id="GO:0000287">
    <property type="term" value="F:magnesium ion binding"/>
    <property type="evidence" value="ECO:0007669"/>
    <property type="project" value="UniProtKB-UniRule"/>
</dbReference>
<dbReference type="PANTHER" id="PTHR21087">
    <property type="entry name" value="SHIKIMATE KINASE"/>
    <property type="match status" value="1"/>
</dbReference>
<dbReference type="GO" id="GO:0005524">
    <property type="term" value="F:ATP binding"/>
    <property type="evidence" value="ECO:0007669"/>
    <property type="project" value="UniProtKB-UniRule"/>
</dbReference>
<evidence type="ECO:0000256" key="2">
    <source>
        <dbReference type="ARBA" id="ARBA00022679"/>
    </source>
</evidence>
<feature type="binding site" evidence="7">
    <location>
        <position position="78"/>
    </location>
    <ligand>
        <name>substrate</name>
    </ligand>
</feature>
<keyword evidence="7" id="KW-0460">Magnesium</keyword>
<dbReference type="GO" id="GO:0005829">
    <property type="term" value="C:cytosol"/>
    <property type="evidence" value="ECO:0007669"/>
    <property type="project" value="TreeGrafter"/>
</dbReference>
<evidence type="ECO:0000256" key="6">
    <source>
        <dbReference type="ARBA" id="ARBA00023141"/>
    </source>
</evidence>
<comment type="subunit">
    <text evidence="7">Monomer.</text>
</comment>
<evidence type="ECO:0000313" key="9">
    <source>
        <dbReference type="Proteomes" id="UP001139011"/>
    </source>
</evidence>
<keyword evidence="9" id="KW-1185">Reference proteome</keyword>
<comment type="similarity">
    <text evidence="7">Belongs to the shikimate kinase family.</text>
</comment>
<keyword evidence="3 7" id="KW-0547">Nucleotide-binding</keyword>